<dbReference type="EMBL" id="ML769472">
    <property type="protein sequence ID" value="KAE9399170.1"/>
    <property type="molecule type" value="Genomic_DNA"/>
</dbReference>
<dbReference type="Proteomes" id="UP000799118">
    <property type="component" value="Unassembled WGS sequence"/>
</dbReference>
<name>A0A6A4HN51_9AGAR</name>
<organism evidence="1 2">
    <name type="scientific">Gymnopus androsaceus JB14</name>
    <dbReference type="NCBI Taxonomy" id="1447944"/>
    <lineage>
        <taxon>Eukaryota</taxon>
        <taxon>Fungi</taxon>
        <taxon>Dikarya</taxon>
        <taxon>Basidiomycota</taxon>
        <taxon>Agaricomycotina</taxon>
        <taxon>Agaricomycetes</taxon>
        <taxon>Agaricomycetidae</taxon>
        <taxon>Agaricales</taxon>
        <taxon>Marasmiineae</taxon>
        <taxon>Omphalotaceae</taxon>
        <taxon>Gymnopus</taxon>
    </lineage>
</organism>
<reference evidence="1" key="1">
    <citation type="journal article" date="2019" name="Environ. Microbiol.">
        <title>Fungal ecological strategies reflected in gene transcription - a case study of two litter decomposers.</title>
        <authorList>
            <person name="Barbi F."/>
            <person name="Kohler A."/>
            <person name="Barry K."/>
            <person name="Baskaran P."/>
            <person name="Daum C."/>
            <person name="Fauchery L."/>
            <person name="Ihrmark K."/>
            <person name="Kuo A."/>
            <person name="LaButti K."/>
            <person name="Lipzen A."/>
            <person name="Morin E."/>
            <person name="Grigoriev I.V."/>
            <person name="Henrissat B."/>
            <person name="Lindahl B."/>
            <person name="Martin F."/>
        </authorList>
    </citation>
    <scope>NUCLEOTIDE SEQUENCE</scope>
    <source>
        <strain evidence="1">JB14</strain>
    </source>
</reference>
<evidence type="ECO:0000313" key="1">
    <source>
        <dbReference type="EMBL" id="KAE9399170.1"/>
    </source>
</evidence>
<proteinExistence type="predicted"/>
<evidence type="ECO:0000313" key="2">
    <source>
        <dbReference type="Proteomes" id="UP000799118"/>
    </source>
</evidence>
<keyword evidence="2" id="KW-1185">Reference proteome</keyword>
<feature type="non-terminal residue" evidence="1">
    <location>
        <position position="128"/>
    </location>
</feature>
<dbReference type="InterPro" id="IPR012337">
    <property type="entry name" value="RNaseH-like_sf"/>
</dbReference>
<accession>A0A6A4HN51</accession>
<gene>
    <name evidence="1" type="ORF">BT96DRAFT_745905</name>
</gene>
<dbReference type="SUPFAM" id="SSF53098">
    <property type="entry name" value="Ribonuclease H-like"/>
    <property type="match status" value="1"/>
</dbReference>
<feature type="non-terminal residue" evidence="1">
    <location>
        <position position="1"/>
    </location>
</feature>
<dbReference type="AlphaFoldDB" id="A0A6A4HN51"/>
<sequence>DVTTCWNYTHAMIRRAQLLQEAIDEWVFDPSHKDLRELNLSPADWKKLEQLETILNVFTEVTLQMSRTDTPTLPWVLPMYCRMEKHLTTVANSDLPCSFHEAARAGLAKLDTYHKLAKGNQFCVVATG</sequence>
<protein>
    <submittedName>
        <fullName evidence="1">Uncharacterized protein</fullName>
    </submittedName>
</protein>
<dbReference type="OrthoDB" id="3264316at2759"/>